<keyword evidence="3" id="KW-1185">Reference proteome</keyword>
<feature type="region of interest" description="Disordered" evidence="1">
    <location>
        <begin position="471"/>
        <end position="503"/>
    </location>
</feature>
<feature type="region of interest" description="Disordered" evidence="1">
    <location>
        <begin position="98"/>
        <end position="359"/>
    </location>
</feature>
<accession>A0A6A5KNA5</accession>
<feature type="compositionally biased region" description="Polar residues" evidence="1">
    <location>
        <begin position="183"/>
        <end position="205"/>
    </location>
</feature>
<gene>
    <name evidence="2" type="ORF">BDW02DRAFT_173753</name>
</gene>
<evidence type="ECO:0000313" key="2">
    <source>
        <dbReference type="EMBL" id="KAF1837229.1"/>
    </source>
</evidence>
<dbReference type="OrthoDB" id="5419922at2759"/>
<feature type="compositionally biased region" description="Basic and acidic residues" evidence="1">
    <location>
        <begin position="168"/>
        <end position="181"/>
    </location>
</feature>
<feature type="compositionally biased region" description="Basic and acidic residues" evidence="1">
    <location>
        <begin position="294"/>
        <end position="309"/>
    </location>
</feature>
<organism evidence="2 3">
    <name type="scientific">Decorospora gaudefroyi</name>
    <dbReference type="NCBI Taxonomy" id="184978"/>
    <lineage>
        <taxon>Eukaryota</taxon>
        <taxon>Fungi</taxon>
        <taxon>Dikarya</taxon>
        <taxon>Ascomycota</taxon>
        <taxon>Pezizomycotina</taxon>
        <taxon>Dothideomycetes</taxon>
        <taxon>Pleosporomycetidae</taxon>
        <taxon>Pleosporales</taxon>
        <taxon>Pleosporineae</taxon>
        <taxon>Pleosporaceae</taxon>
        <taxon>Decorospora</taxon>
    </lineage>
</organism>
<evidence type="ECO:0000313" key="3">
    <source>
        <dbReference type="Proteomes" id="UP000800040"/>
    </source>
</evidence>
<name>A0A6A5KNA5_9PLEO</name>
<dbReference type="Proteomes" id="UP000800040">
    <property type="component" value="Unassembled WGS sequence"/>
</dbReference>
<protein>
    <submittedName>
        <fullName evidence="2">Uncharacterized protein</fullName>
    </submittedName>
</protein>
<sequence>MPPTLHPHLKRGLDFDGFHIHPEDAVEELPTQSQNREQRAAKRRRVEAIASRYLHGRAPLILTAGLRGPFNTGWKNPWANTTAASRSKMEEVANDIPVPEIASPEASRAPHDDDLDSHEPDDSLNDIEVPPPTAPLPDEDDISSATEYFSATTEKRIQKQSPLADPFWLRRSESARVDMRKATNGNTDVSPTRSRSRNGDSQSSMVADLRLRPPQGPTPAQSSPRRIPGPHISGSSASAPMDIPWPAISADRARNEQPRRSSRNSSQNASIPTAPRPACIASPVPASSNGFVNKKMEESKSKPSGEHPSKLKPRFVNFSSSPAPKKKSTTTIEKSPQNMDTNREAADDTPGGESTDAEEIMQVHEADATDMPVVNKEMRVSRGSDWSTQAAMALAQLEFQQSTFPAISQPSQDTPRSMLIVPSPAVTPLSVFHAQQDKSLLDQSVLQGPPISTQDLFGAASPFAFSTVKKKPGKSVGSNLRLALNPSDPGDSRDNDATAKSPTRCADRIPLKDKNTTTSFWSFITDKASQGSQGSLCDRSRPSMNDVELPQLDLHTSLDGLGPTGDLHFTDRFLRDIDGT</sequence>
<evidence type="ECO:0000256" key="1">
    <source>
        <dbReference type="SAM" id="MobiDB-lite"/>
    </source>
</evidence>
<dbReference type="EMBL" id="ML975264">
    <property type="protein sequence ID" value="KAF1837229.1"/>
    <property type="molecule type" value="Genomic_DNA"/>
</dbReference>
<dbReference type="AlphaFoldDB" id="A0A6A5KNA5"/>
<feature type="compositionally biased region" description="Basic and acidic residues" evidence="1">
    <location>
        <begin position="108"/>
        <end position="121"/>
    </location>
</feature>
<feature type="compositionally biased region" description="Polar residues" evidence="1">
    <location>
        <begin position="143"/>
        <end position="152"/>
    </location>
</feature>
<reference evidence="2" key="1">
    <citation type="submission" date="2020-01" db="EMBL/GenBank/DDBJ databases">
        <authorList>
            <consortium name="DOE Joint Genome Institute"/>
            <person name="Haridas S."/>
            <person name="Albert R."/>
            <person name="Binder M."/>
            <person name="Bloem J."/>
            <person name="Labutti K."/>
            <person name="Salamov A."/>
            <person name="Andreopoulos B."/>
            <person name="Baker S.E."/>
            <person name="Barry K."/>
            <person name="Bills G."/>
            <person name="Bluhm B.H."/>
            <person name="Cannon C."/>
            <person name="Castanera R."/>
            <person name="Culley D.E."/>
            <person name="Daum C."/>
            <person name="Ezra D."/>
            <person name="Gonzalez J.B."/>
            <person name="Henrissat B."/>
            <person name="Kuo A."/>
            <person name="Liang C."/>
            <person name="Lipzen A."/>
            <person name="Lutzoni F."/>
            <person name="Magnuson J."/>
            <person name="Mondo S."/>
            <person name="Nolan M."/>
            <person name="Ohm R."/>
            <person name="Pangilinan J."/>
            <person name="Park H.-J."/>
            <person name="Ramirez L."/>
            <person name="Alfaro M."/>
            <person name="Sun H."/>
            <person name="Tritt A."/>
            <person name="Yoshinaga Y."/>
            <person name="Zwiers L.-H."/>
            <person name="Turgeon B.G."/>
            <person name="Goodwin S.B."/>
            <person name="Spatafora J.W."/>
            <person name="Crous P.W."/>
            <person name="Grigoriev I.V."/>
        </authorList>
    </citation>
    <scope>NUCLEOTIDE SEQUENCE</scope>
    <source>
        <strain evidence="2">P77</strain>
    </source>
</reference>
<feature type="region of interest" description="Disordered" evidence="1">
    <location>
        <begin position="24"/>
        <end position="43"/>
    </location>
</feature>
<proteinExistence type="predicted"/>